<comment type="caution">
    <text evidence="1">The sequence shown here is derived from an EMBL/GenBank/DDBJ whole genome shotgun (WGS) entry which is preliminary data.</text>
</comment>
<name>A0A9N9CLV6_9GLOM</name>
<evidence type="ECO:0000313" key="1">
    <source>
        <dbReference type="EMBL" id="CAG8604880.1"/>
    </source>
</evidence>
<keyword evidence="2" id="KW-1185">Reference proteome</keyword>
<reference evidence="1" key="1">
    <citation type="submission" date="2021-06" db="EMBL/GenBank/DDBJ databases">
        <authorList>
            <person name="Kallberg Y."/>
            <person name="Tangrot J."/>
            <person name="Rosling A."/>
        </authorList>
    </citation>
    <scope>NUCLEOTIDE SEQUENCE</scope>
    <source>
        <strain evidence="1">UK204</strain>
    </source>
</reference>
<sequence length="74" mass="8438">MEVPVKWLSVKRDVSELEAEKLLVASASYGSESTKIKYRENKTKCYTFLPLEIDHILKLTKSHNTSYSFLSPTG</sequence>
<accession>A0A9N9CLV6</accession>
<organism evidence="1 2">
    <name type="scientific">Funneliformis caledonium</name>
    <dbReference type="NCBI Taxonomy" id="1117310"/>
    <lineage>
        <taxon>Eukaryota</taxon>
        <taxon>Fungi</taxon>
        <taxon>Fungi incertae sedis</taxon>
        <taxon>Mucoromycota</taxon>
        <taxon>Glomeromycotina</taxon>
        <taxon>Glomeromycetes</taxon>
        <taxon>Glomerales</taxon>
        <taxon>Glomeraceae</taxon>
        <taxon>Funneliformis</taxon>
    </lineage>
</organism>
<evidence type="ECO:0000313" key="2">
    <source>
        <dbReference type="Proteomes" id="UP000789570"/>
    </source>
</evidence>
<dbReference type="AlphaFoldDB" id="A0A9N9CLV6"/>
<dbReference type="EMBL" id="CAJVPQ010002672">
    <property type="protein sequence ID" value="CAG8604880.1"/>
    <property type="molecule type" value="Genomic_DNA"/>
</dbReference>
<dbReference type="Proteomes" id="UP000789570">
    <property type="component" value="Unassembled WGS sequence"/>
</dbReference>
<gene>
    <name evidence="1" type="ORF">FCALED_LOCUS8772</name>
</gene>
<proteinExistence type="predicted"/>
<protein>
    <submittedName>
        <fullName evidence="1">8180_t:CDS:1</fullName>
    </submittedName>
</protein>